<accession>A0A0C9Y6Q5</accession>
<keyword evidence="10" id="KW-1185">Reference proteome</keyword>
<evidence type="ECO:0000256" key="6">
    <source>
        <dbReference type="ARBA" id="ARBA00023080"/>
    </source>
</evidence>
<gene>
    <name evidence="9" type="ORF">K443DRAFT_5208</name>
</gene>
<protein>
    <recommendedName>
        <fullName evidence="8">Adenosine deaminase domain-containing protein</fullName>
    </recommendedName>
</protein>
<reference evidence="10" key="2">
    <citation type="submission" date="2015-01" db="EMBL/GenBank/DDBJ databases">
        <title>Evolutionary Origins and Diversification of the Mycorrhizal Mutualists.</title>
        <authorList>
            <consortium name="DOE Joint Genome Institute"/>
            <consortium name="Mycorrhizal Genomics Consortium"/>
            <person name="Kohler A."/>
            <person name="Kuo A."/>
            <person name="Nagy L.G."/>
            <person name="Floudas D."/>
            <person name="Copeland A."/>
            <person name="Barry K.W."/>
            <person name="Cichocki N."/>
            <person name="Veneault-Fourrey C."/>
            <person name="LaButti K."/>
            <person name="Lindquist E.A."/>
            <person name="Lipzen A."/>
            <person name="Lundell T."/>
            <person name="Morin E."/>
            <person name="Murat C."/>
            <person name="Riley R."/>
            <person name="Ohm R."/>
            <person name="Sun H."/>
            <person name="Tunlid A."/>
            <person name="Henrissat B."/>
            <person name="Grigoriev I.V."/>
            <person name="Hibbett D.S."/>
            <person name="Martin F."/>
        </authorList>
    </citation>
    <scope>NUCLEOTIDE SEQUENCE [LARGE SCALE GENOMIC DNA]</scope>
    <source>
        <strain evidence="10">LaAM-08-1</strain>
    </source>
</reference>
<dbReference type="AlphaFoldDB" id="A0A0C9Y6Q5"/>
<dbReference type="InterPro" id="IPR006330">
    <property type="entry name" value="Ado/ade_deaminase"/>
</dbReference>
<reference evidence="9 10" key="1">
    <citation type="submission" date="2014-04" db="EMBL/GenBank/DDBJ databases">
        <authorList>
            <consortium name="DOE Joint Genome Institute"/>
            <person name="Kuo A."/>
            <person name="Kohler A."/>
            <person name="Nagy L.G."/>
            <person name="Floudas D."/>
            <person name="Copeland A."/>
            <person name="Barry K.W."/>
            <person name="Cichocki N."/>
            <person name="Veneault-Fourrey C."/>
            <person name="LaButti K."/>
            <person name="Lindquist E.A."/>
            <person name="Lipzen A."/>
            <person name="Lundell T."/>
            <person name="Morin E."/>
            <person name="Murat C."/>
            <person name="Sun H."/>
            <person name="Tunlid A."/>
            <person name="Henrissat B."/>
            <person name="Grigoriev I.V."/>
            <person name="Hibbett D.S."/>
            <person name="Martin F."/>
            <person name="Nordberg H.P."/>
            <person name="Cantor M.N."/>
            <person name="Hua S.X."/>
        </authorList>
    </citation>
    <scope>NUCLEOTIDE SEQUENCE [LARGE SCALE GENOMIC DNA]</scope>
    <source>
        <strain evidence="9 10">LaAM-08-1</strain>
    </source>
</reference>
<keyword evidence="6" id="KW-0546">Nucleotide metabolism</keyword>
<dbReference type="Pfam" id="PF00962">
    <property type="entry name" value="A_deaminase"/>
    <property type="match status" value="1"/>
</dbReference>
<keyword evidence="5" id="KW-0862">Zinc</keyword>
<dbReference type="PANTHER" id="PTHR11409:SF42">
    <property type="entry name" value="ADENOSINE DEAMINASE-LIKE PROTEIN"/>
    <property type="match status" value="1"/>
</dbReference>
<dbReference type="GO" id="GO:0004000">
    <property type="term" value="F:adenosine deaminase activity"/>
    <property type="evidence" value="ECO:0007669"/>
    <property type="project" value="TreeGrafter"/>
</dbReference>
<evidence type="ECO:0000256" key="7">
    <source>
        <dbReference type="ARBA" id="ARBA00048787"/>
    </source>
</evidence>
<dbReference type="GO" id="GO:0046872">
    <property type="term" value="F:metal ion binding"/>
    <property type="evidence" value="ECO:0007669"/>
    <property type="project" value="UniProtKB-KW"/>
</dbReference>
<dbReference type="Proteomes" id="UP000054477">
    <property type="component" value="Unassembled WGS sequence"/>
</dbReference>
<keyword evidence="4" id="KW-0378">Hydrolase</keyword>
<evidence type="ECO:0000256" key="1">
    <source>
        <dbReference type="ARBA" id="ARBA00001947"/>
    </source>
</evidence>
<comment type="cofactor">
    <cofactor evidence="1">
        <name>Zn(2+)</name>
        <dbReference type="ChEBI" id="CHEBI:29105"/>
    </cofactor>
</comment>
<dbReference type="InterPro" id="IPR032466">
    <property type="entry name" value="Metal_Hydrolase"/>
</dbReference>
<evidence type="ECO:0000256" key="2">
    <source>
        <dbReference type="ARBA" id="ARBA00006676"/>
    </source>
</evidence>
<evidence type="ECO:0000256" key="5">
    <source>
        <dbReference type="ARBA" id="ARBA00022833"/>
    </source>
</evidence>
<dbReference type="InterPro" id="IPR001365">
    <property type="entry name" value="A_deaminase_dom"/>
</dbReference>
<dbReference type="GO" id="GO:0009117">
    <property type="term" value="P:nucleotide metabolic process"/>
    <property type="evidence" value="ECO:0007669"/>
    <property type="project" value="UniProtKB-KW"/>
</dbReference>
<comment type="similarity">
    <text evidence="2">Belongs to the metallo-dependent hydrolases superfamily. Adenosine and AMP deaminases family.</text>
</comment>
<evidence type="ECO:0000256" key="3">
    <source>
        <dbReference type="ARBA" id="ARBA00022723"/>
    </source>
</evidence>
<keyword evidence="3" id="KW-0479">Metal-binding</keyword>
<dbReference type="STRING" id="1095629.A0A0C9Y6Q5"/>
<sequence>MAIAGPAAAALASLKPGQVAFLQSLEKAELHAHLNGSIPIAVIQQLGKEYLDSPLSPHGDAVYATIGQLIHGSELETIDDFFSVFPIIYHLTSTPESLARATRGVLNAFLDGDHPQCNYLELRTGPRETEYMSRELYMRTVLNEAEKYEERVGVILSLDRKTGQKTWQECLDIALKLKGEGRRLVGVDLCGEPSMGDVADFQTFFYEAKKAGLGVTLHIAEIVSGTPEETLKLLSFQPDRLGHATFLNKEAMDIVIKNNICVEICLTSNLLCKTVTALESHHIRQYLKENHLIAICTDDILPFRTSLLAEYALLLAQPPLGLGLTEDEVKEIGEMSLRARFKIGSS</sequence>
<dbReference type="GO" id="GO:0046103">
    <property type="term" value="P:inosine biosynthetic process"/>
    <property type="evidence" value="ECO:0007669"/>
    <property type="project" value="TreeGrafter"/>
</dbReference>
<evidence type="ECO:0000259" key="8">
    <source>
        <dbReference type="Pfam" id="PF00962"/>
    </source>
</evidence>
<feature type="domain" description="Adenosine deaminase" evidence="8">
    <location>
        <begin position="27"/>
        <end position="339"/>
    </location>
</feature>
<proteinExistence type="inferred from homology"/>
<evidence type="ECO:0000313" key="10">
    <source>
        <dbReference type="Proteomes" id="UP000054477"/>
    </source>
</evidence>
<dbReference type="GO" id="GO:0006154">
    <property type="term" value="P:adenosine catabolic process"/>
    <property type="evidence" value="ECO:0007669"/>
    <property type="project" value="TreeGrafter"/>
</dbReference>
<name>A0A0C9Y6Q5_9AGAR</name>
<dbReference type="HOGENOM" id="CLU_039228_3_0_1"/>
<dbReference type="SUPFAM" id="SSF51556">
    <property type="entry name" value="Metallo-dependent hydrolases"/>
    <property type="match status" value="1"/>
</dbReference>
<dbReference type="Gene3D" id="3.20.20.140">
    <property type="entry name" value="Metal-dependent hydrolases"/>
    <property type="match status" value="1"/>
</dbReference>
<organism evidence="9 10">
    <name type="scientific">Laccaria amethystina LaAM-08-1</name>
    <dbReference type="NCBI Taxonomy" id="1095629"/>
    <lineage>
        <taxon>Eukaryota</taxon>
        <taxon>Fungi</taxon>
        <taxon>Dikarya</taxon>
        <taxon>Basidiomycota</taxon>
        <taxon>Agaricomycotina</taxon>
        <taxon>Agaricomycetes</taxon>
        <taxon>Agaricomycetidae</taxon>
        <taxon>Agaricales</taxon>
        <taxon>Agaricineae</taxon>
        <taxon>Hydnangiaceae</taxon>
        <taxon>Laccaria</taxon>
    </lineage>
</organism>
<dbReference type="EMBL" id="KN838577">
    <property type="protein sequence ID" value="KIK03738.1"/>
    <property type="molecule type" value="Genomic_DNA"/>
</dbReference>
<comment type="catalytic activity">
    <reaction evidence="7">
        <text>N(6)-methyl-AMP + H2O + H(+) = IMP + methylamine</text>
        <dbReference type="Rhea" id="RHEA:16001"/>
        <dbReference type="ChEBI" id="CHEBI:15377"/>
        <dbReference type="ChEBI" id="CHEBI:15378"/>
        <dbReference type="ChEBI" id="CHEBI:58053"/>
        <dbReference type="ChEBI" id="CHEBI:59338"/>
        <dbReference type="ChEBI" id="CHEBI:144842"/>
    </reaction>
    <physiologicalReaction direction="left-to-right" evidence="7">
        <dbReference type="Rhea" id="RHEA:16002"/>
    </physiologicalReaction>
</comment>
<evidence type="ECO:0000313" key="9">
    <source>
        <dbReference type="EMBL" id="KIK03738.1"/>
    </source>
</evidence>
<dbReference type="OrthoDB" id="272271at2759"/>
<dbReference type="PANTHER" id="PTHR11409">
    <property type="entry name" value="ADENOSINE DEAMINASE"/>
    <property type="match status" value="1"/>
</dbReference>
<evidence type="ECO:0000256" key="4">
    <source>
        <dbReference type="ARBA" id="ARBA00022801"/>
    </source>
</evidence>